<reference evidence="2 3" key="1">
    <citation type="submission" date="2019-11" db="EMBL/GenBank/DDBJ databases">
        <title>Comparative genomics of hydrocarbon-degrading Desulfosarcina strains.</title>
        <authorList>
            <person name="Watanabe M."/>
            <person name="Kojima H."/>
            <person name="Fukui M."/>
        </authorList>
    </citation>
    <scope>NUCLEOTIDE SEQUENCE [LARGE SCALE GENOMIC DNA]</scope>
    <source>
        <strain evidence="2 3">PP31</strain>
    </source>
</reference>
<dbReference type="KEGG" id="dwd:DSCW_24980"/>
<proteinExistence type="predicted"/>
<dbReference type="Pfam" id="PF07978">
    <property type="entry name" value="NIPSNAP"/>
    <property type="match status" value="1"/>
</dbReference>
<sequence>MPIQMRIYTINRGALDDFAKEWKKTIKPLREKLGFTIPAAWTLPSTNQFVWLIQYDGPKSWEDLDRAYFSHPDRLAMSPNPARHIARMEEYFMDPVT</sequence>
<organism evidence="2 3">
    <name type="scientific">Desulfosarcina widdelii</name>
    <dbReference type="NCBI Taxonomy" id="947919"/>
    <lineage>
        <taxon>Bacteria</taxon>
        <taxon>Pseudomonadati</taxon>
        <taxon>Thermodesulfobacteriota</taxon>
        <taxon>Desulfobacteria</taxon>
        <taxon>Desulfobacterales</taxon>
        <taxon>Desulfosarcinaceae</taxon>
        <taxon>Desulfosarcina</taxon>
    </lineage>
</organism>
<dbReference type="Proteomes" id="UP000427769">
    <property type="component" value="Chromosome"/>
</dbReference>
<evidence type="ECO:0000259" key="1">
    <source>
        <dbReference type="Pfam" id="PF07978"/>
    </source>
</evidence>
<dbReference type="AlphaFoldDB" id="A0A5K7Z5Z8"/>
<gene>
    <name evidence="2" type="ORF">DSCW_24980</name>
</gene>
<name>A0A5K7Z5Z8_9BACT</name>
<evidence type="ECO:0000313" key="2">
    <source>
        <dbReference type="EMBL" id="BBO75081.1"/>
    </source>
</evidence>
<dbReference type="InterPro" id="IPR012577">
    <property type="entry name" value="NIPSNAP"/>
</dbReference>
<dbReference type="SUPFAM" id="SSF54909">
    <property type="entry name" value="Dimeric alpha+beta barrel"/>
    <property type="match status" value="1"/>
</dbReference>
<dbReference type="EMBL" id="AP021875">
    <property type="protein sequence ID" value="BBO75081.1"/>
    <property type="molecule type" value="Genomic_DNA"/>
</dbReference>
<keyword evidence="3" id="KW-1185">Reference proteome</keyword>
<evidence type="ECO:0000313" key="3">
    <source>
        <dbReference type="Proteomes" id="UP000427769"/>
    </source>
</evidence>
<dbReference type="OrthoDB" id="5188748at2"/>
<dbReference type="RefSeq" id="WP_155304034.1">
    <property type="nucleotide sequence ID" value="NZ_AP021875.1"/>
</dbReference>
<dbReference type="InterPro" id="IPR011008">
    <property type="entry name" value="Dimeric_a/b-barrel"/>
</dbReference>
<dbReference type="Gene3D" id="3.30.70.100">
    <property type="match status" value="1"/>
</dbReference>
<accession>A0A5K7Z5Z8</accession>
<protein>
    <recommendedName>
        <fullName evidence="1">NIPSNAP domain-containing protein</fullName>
    </recommendedName>
</protein>
<feature type="domain" description="NIPSNAP" evidence="1">
    <location>
        <begin position="4"/>
        <end position="96"/>
    </location>
</feature>